<dbReference type="InterPro" id="IPR047872">
    <property type="entry name" value="EFG_IV"/>
</dbReference>
<dbReference type="FunFam" id="3.30.70.870:FF:000001">
    <property type="entry name" value="Elongation factor G"/>
    <property type="match status" value="1"/>
</dbReference>
<dbReference type="EMBL" id="PFDW01000069">
    <property type="protein sequence ID" value="PJE57937.1"/>
    <property type="molecule type" value="Genomic_DNA"/>
</dbReference>
<keyword evidence="1" id="KW-0547">Nucleotide-binding</keyword>
<dbReference type="CDD" id="cd01434">
    <property type="entry name" value="EFG_mtEFG1_IV"/>
    <property type="match status" value="1"/>
</dbReference>
<dbReference type="SUPFAM" id="SSF54980">
    <property type="entry name" value="EF-G C-terminal domain-like"/>
    <property type="match status" value="2"/>
</dbReference>
<sequence>KNTNTGDTLCDEDDPIILEKMIFPEPVIGVAIEPKTKADQEKMGIALRRLAQEDPTFRIKTDHETGQTIISGMGELHLDIIVDRMMREFKVDANVGRPQVAYKETIKGEAEAEGKYVRQTGGHGQYGHVRLRVKPLESGKGLEFVNDVKGGAIPQEFIPAIEKGVKEAVDKGVLAGYPLVDLEVSIYDGSYHDVDSSEMAFKIAGSMAVQAAVRRANLVLLEPIMKLQVIVPEQFMGDVIGDISAKRGQIENVDERGQGTSKVKVIDSMVPLSEMFGYATSLRSMSQGRALFTMEFSHYQDAPQNIVEQVISGKK</sequence>
<comment type="caution">
    <text evidence="7">The sequence shown here is derived from an EMBL/GenBank/DDBJ whole genome shotgun (WGS) entry which is preliminary data.</text>
</comment>
<dbReference type="PANTHER" id="PTHR43261">
    <property type="entry name" value="TRANSLATION ELONGATION FACTOR G-RELATED"/>
    <property type="match status" value="1"/>
</dbReference>
<dbReference type="Pfam" id="PF03764">
    <property type="entry name" value="EFG_IV"/>
    <property type="match status" value="1"/>
</dbReference>
<dbReference type="Gene3D" id="3.30.70.240">
    <property type="match status" value="1"/>
</dbReference>
<feature type="domain" description="Translation elongation factor EFG/EF2" evidence="6">
    <location>
        <begin position="99"/>
        <end position="217"/>
    </location>
</feature>
<dbReference type="GO" id="GO:0005525">
    <property type="term" value="F:GTP binding"/>
    <property type="evidence" value="ECO:0007669"/>
    <property type="project" value="UniProtKB-KW"/>
</dbReference>
<proteinExistence type="predicted"/>
<keyword evidence="4" id="KW-0342">GTP-binding</keyword>
<dbReference type="Proteomes" id="UP000231450">
    <property type="component" value="Unassembled WGS sequence"/>
</dbReference>
<dbReference type="Pfam" id="PF00679">
    <property type="entry name" value="EFG_C"/>
    <property type="match status" value="1"/>
</dbReference>
<evidence type="ECO:0000256" key="4">
    <source>
        <dbReference type="ARBA" id="ARBA00023134"/>
    </source>
</evidence>
<dbReference type="InterPro" id="IPR000640">
    <property type="entry name" value="EFG_V-like"/>
</dbReference>
<dbReference type="InterPro" id="IPR009022">
    <property type="entry name" value="EFG_III"/>
</dbReference>
<evidence type="ECO:0000259" key="6">
    <source>
        <dbReference type="SMART" id="SM00889"/>
    </source>
</evidence>
<dbReference type="SMART" id="SM00889">
    <property type="entry name" value="EFG_IV"/>
    <property type="match status" value="1"/>
</dbReference>
<evidence type="ECO:0000313" key="8">
    <source>
        <dbReference type="Proteomes" id="UP000231450"/>
    </source>
</evidence>
<feature type="non-terminal residue" evidence="7">
    <location>
        <position position="1"/>
    </location>
</feature>
<organism evidence="7 8">
    <name type="scientific">Candidatus Portnoybacteria bacterium CG10_big_fil_rev_8_21_14_0_10_36_7</name>
    <dbReference type="NCBI Taxonomy" id="1974812"/>
    <lineage>
        <taxon>Bacteria</taxon>
        <taxon>Candidatus Portnoyibacteriota</taxon>
    </lineage>
</organism>
<dbReference type="InterPro" id="IPR014721">
    <property type="entry name" value="Ribsml_uS5_D2-typ_fold_subgr"/>
</dbReference>
<dbReference type="InterPro" id="IPR035647">
    <property type="entry name" value="EFG_III/V"/>
</dbReference>
<dbReference type="FunFam" id="3.30.230.10:FF:000003">
    <property type="entry name" value="Elongation factor G"/>
    <property type="match status" value="1"/>
</dbReference>
<evidence type="ECO:0000256" key="2">
    <source>
        <dbReference type="ARBA" id="ARBA00022768"/>
    </source>
</evidence>
<dbReference type="FunFam" id="3.30.70.240:FF:000001">
    <property type="entry name" value="Elongation factor G"/>
    <property type="match status" value="1"/>
</dbReference>
<dbReference type="Pfam" id="PF14492">
    <property type="entry name" value="EFG_III"/>
    <property type="match status" value="1"/>
</dbReference>
<dbReference type="InterPro" id="IPR005517">
    <property type="entry name" value="Transl_elong_EFG/EF2_IV"/>
</dbReference>
<dbReference type="AlphaFoldDB" id="A0A2M8KDE5"/>
<dbReference type="Gene3D" id="3.30.70.870">
    <property type="entry name" value="Elongation Factor G (Translational Gtpase), domain 3"/>
    <property type="match status" value="1"/>
</dbReference>
<accession>A0A2M8KDE5</accession>
<dbReference type="CDD" id="cd16262">
    <property type="entry name" value="EFG_III"/>
    <property type="match status" value="1"/>
</dbReference>
<dbReference type="SUPFAM" id="SSF54211">
    <property type="entry name" value="Ribosomal protein S5 domain 2-like"/>
    <property type="match status" value="1"/>
</dbReference>
<protein>
    <submittedName>
        <fullName evidence="7">Elongation factor G</fullName>
    </submittedName>
</protein>
<keyword evidence="3" id="KW-0648">Protein biosynthesis</keyword>
<evidence type="ECO:0000256" key="3">
    <source>
        <dbReference type="ARBA" id="ARBA00022917"/>
    </source>
</evidence>
<dbReference type="Gene3D" id="2.40.30.10">
    <property type="entry name" value="Translation factors"/>
    <property type="match status" value="1"/>
</dbReference>
<evidence type="ECO:0000313" key="7">
    <source>
        <dbReference type="EMBL" id="PJE57937.1"/>
    </source>
</evidence>
<dbReference type="InterPro" id="IPR035649">
    <property type="entry name" value="EFG_V"/>
</dbReference>
<dbReference type="CDD" id="cd03713">
    <property type="entry name" value="EFG_mtEFG_C"/>
    <property type="match status" value="1"/>
</dbReference>
<evidence type="ECO:0000256" key="1">
    <source>
        <dbReference type="ARBA" id="ARBA00022741"/>
    </source>
</evidence>
<gene>
    <name evidence="7" type="primary">fusA</name>
    <name evidence="7" type="ORF">COU81_03310</name>
</gene>
<keyword evidence="2 7" id="KW-0251">Elongation factor</keyword>
<dbReference type="InterPro" id="IPR020568">
    <property type="entry name" value="Ribosomal_Su5_D2-typ_SF"/>
</dbReference>
<dbReference type="SMART" id="SM00838">
    <property type="entry name" value="EFG_C"/>
    <property type="match status" value="1"/>
</dbReference>
<reference evidence="8" key="1">
    <citation type="submission" date="2017-09" db="EMBL/GenBank/DDBJ databases">
        <title>Depth-based differentiation of microbial function through sediment-hosted aquifers and enrichment of novel symbionts in the deep terrestrial subsurface.</title>
        <authorList>
            <person name="Probst A.J."/>
            <person name="Ladd B."/>
            <person name="Jarett J.K."/>
            <person name="Geller-Mcgrath D.E."/>
            <person name="Sieber C.M.K."/>
            <person name="Emerson J.B."/>
            <person name="Anantharaman K."/>
            <person name="Thomas B.C."/>
            <person name="Malmstrom R."/>
            <person name="Stieglmeier M."/>
            <person name="Klingl A."/>
            <person name="Woyke T."/>
            <person name="Ryan C.M."/>
            <person name="Banfield J.F."/>
        </authorList>
    </citation>
    <scope>NUCLEOTIDE SEQUENCE [LARGE SCALE GENOMIC DNA]</scope>
</reference>
<feature type="domain" description="Elongation factor EFG" evidence="5">
    <location>
        <begin position="219"/>
        <end position="310"/>
    </location>
</feature>
<dbReference type="Gene3D" id="3.30.230.10">
    <property type="match status" value="1"/>
</dbReference>
<dbReference type="GO" id="GO:0003746">
    <property type="term" value="F:translation elongation factor activity"/>
    <property type="evidence" value="ECO:0007669"/>
    <property type="project" value="UniProtKB-KW"/>
</dbReference>
<dbReference type="InterPro" id="IPR041095">
    <property type="entry name" value="EFG_II"/>
</dbReference>
<name>A0A2M8KDE5_9BACT</name>
<dbReference type="GO" id="GO:0032790">
    <property type="term" value="P:ribosome disassembly"/>
    <property type="evidence" value="ECO:0007669"/>
    <property type="project" value="TreeGrafter"/>
</dbReference>
<evidence type="ECO:0000259" key="5">
    <source>
        <dbReference type="SMART" id="SM00838"/>
    </source>
</evidence>
<dbReference type="PANTHER" id="PTHR43261:SF1">
    <property type="entry name" value="RIBOSOME-RELEASING FACTOR 2, MITOCHONDRIAL"/>
    <property type="match status" value="1"/>
</dbReference>